<keyword evidence="1" id="KW-0472">Membrane</keyword>
<dbReference type="InterPro" id="IPR025218">
    <property type="entry name" value="DUF4426"/>
</dbReference>
<organism evidence="3 4">
    <name type="scientific">Alteromonas macleodii</name>
    <name type="common">Pseudoalteromonas macleodii</name>
    <dbReference type="NCBI Taxonomy" id="28108"/>
    <lineage>
        <taxon>Bacteria</taxon>
        <taxon>Pseudomonadati</taxon>
        <taxon>Pseudomonadota</taxon>
        <taxon>Gammaproteobacteria</taxon>
        <taxon>Alteromonadales</taxon>
        <taxon>Alteromonadaceae</taxon>
        <taxon>Alteromonas/Salinimonas group</taxon>
        <taxon>Alteromonas</taxon>
    </lineage>
</organism>
<keyword evidence="1" id="KW-1133">Transmembrane helix</keyword>
<proteinExistence type="predicted"/>
<dbReference type="Pfam" id="PF14467">
    <property type="entry name" value="DUF4426"/>
    <property type="match status" value="1"/>
</dbReference>
<feature type="transmembrane region" description="Helical" evidence="1">
    <location>
        <begin position="46"/>
        <end position="64"/>
    </location>
</feature>
<accession>A0A6T9Y451</accession>
<evidence type="ECO:0000313" key="3">
    <source>
        <dbReference type="EMBL" id="CAB9495031.1"/>
    </source>
</evidence>
<dbReference type="Gene3D" id="2.60.40.3340">
    <property type="entry name" value="Domain of unknown function DUF4426"/>
    <property type="match status" value="1"/>
</dbReference>
<evidence type="ECO:0000259" key="2">
    <source>
        <dbReference type="Pfam" id="PF14467"/>
    </source>
</evidence>
<gene>
    <name evidence="3" type="ORF">ALFOR1_40419</name>
</gene>
<reference evidence="3 4" key="1">
    <citation type="submission" date="2020-06" db="EMBL/GenBank/DDBJ databases">
        <authorList>
            <person name="Duchaud E."/>
        </authorList>
    </citation>
    <scope>NUCLEOTIDE SEQUENCE [LARGE SCALE GENOMIC DNA]</scope>
    <source>
        <strain evidence="3">Alteromonas fortis</strain>
    </source>
</reference>
<protein>
    <recommendedName>
        <fullName evidence="2">DUF4426 domain-containing protein</fullName>
    </recommendedName>
</protein>
<keyword evidence="1" id="KW-0812">Transmembrane</keyword>
<dbReference type="Proteomes" id="UP000509458">
    <property type="component" value="Chromosome"/>
</dbReference>
<evidence type="ECO:0000256" key="1">
    <source>
        <dbReference type="SAM" id="Phobius"/>
    </source>
</evidence>
<dbReference type="EMBL" id="LR812090">
    <property type="protein sequence ID" value="CAB9495031.1"/>
    <property type="molecule type" value="Genomic_DNA"/>
</dbReference>
<feature type="domain" description="DUF4426" evidence="2">
    <location>
        <begin position="68"/>
        <end position="184"/>
    </location>
</feature>
<sequence length="185" mass="20642">MFTTGIKGESLGHTVLCSGYARCFVKEKYEGKVRSIMSKIKQIKKGYAALLAIAIACLSFSAFAEQKKTLGEWDVHYMVVSTPFLTPEVAANYGIVRSKFNALVNISVLDKVSGEAQRADVTGTAKNLLGNARKLTFKKVEEGDAIYYLAVLPFRDQETFRFEIDVQKGASKQTLKFQQKMYVDE</sequence>
<evidence type="ECO:0000313" key="4">
    <source>
        <dbReference type="Proteomes" id="UP000509458"/>
    </source>
</evidence>
<name>A0A6T9Y451_ALTMA</name>
<dbReference type="AlphaFoldDB" id="A0A6T9Y451"/>